<sequence>MDELTEFNQLLGNLLNTDTEIRQKSEKIYENIPLKNRIHLLFLITSDDTKAEETTKKINGQN</sequence>
<proteinExistence type="predicted"/>
<evidence type="ECO:0000313" key="1">
    <source>
        <dbReference type="EMBL" id="KPM02569.1"/>
    </source>
</evidence>
<reference evidence="1 2" key="1">
    <citation type="journal article" date="2015" name="Parasit. Vectors">
        <title>Draft genome of the scabies mite.</title>
        <authorList>
            <person name="Rider S.D.Jr."/>
            <person name="Morgan M.S."/>
            <person name="Arlian L.G."/>
        </authorList>
    </citation>
    <scope>NUCLEOTIDE SEQUENCE [LARGE SCALE GENOMIC DNA]</scope>
    <source>
        <strain evidence="1">Arlian Lab</strain>
    </source>
</reference>
<dbReference type="OrthoDB" id="543373at2759"/>
<name>A0A131ZVN8_SARSC</name>
<accession>A0A131ZVN8</accession>
<organism evidence="1 2">
    <name type="scientific">Sarcoptes scabiei</name>
    <name type="common">Itch mite</name>
    <name type="synonym">Acarus scabiei</name>
    <dbReference type="NCBI Taxonomy" id="52283"/>
    <lineage>
        <taxon>Eukaryota</taxon>
        <taxon>Metazoa</taxon>
        <taxon>Ecdysozoa</taxon>
        <taxon>Arthropoda</taxon>
        <taxon>Chelicerata</taxon>
        <taxon>Arachnida</taxon>
        <taxon>Acari</taxon>
        <taxon>Acariformes</taxon>
        <taxon>Sarcoptiformes</taxon>
        <taxon>Astigmata</taxon>
        <taxon>Psoroptidia</taxon>
        <taxon>Sarcoptoidea</taxon>
        <taxon>Sarcoptidae</taxon>
        <taxon>Sarcoptinae</taxon>
        <taxon>Sarcoptes</taxon>
    </lineage>
</organism>
<dbReference type="VEuPathDB" id="VectorBase:SSCA004855"/>
<protein>
    <submittedName>
        <fullName evidence="1">Uncharacterized protein</fullName>
    </submittedName>
</protein>
<dbReference type="EMBL" id="JXLN01002204">
    <property type="protein sequence ID" value="KPM02569.1"/>
    <property type="molecule type" value="Genomic_DNA"/>
</dbReference>
<dbReference type="AlphaFoldDB" id="A0A131ZVN8"/>
<comment type="caution">
    <text evidence="1">The sequence shown here is derived from an EMBL/GenBank/DDBJ whole genome shotgun (WGS) entry which is preliminary data.</text>
</comment>
<evidence type="ECO:0000313" key="2">
    <source>
        <dbReference type="Proteomes" id="UP000616769"/>
    </source>
</evidence>
<gene>
    <name evidence="1" type="ORF">QR98_0009840</name>
</gene>
<dbReference type="Proteomes" id="UP000616769">
    <property type="component" value="Unassembled WGS sequence"/>
</dbReference>